<keyword evidence="4" id="KW-1185">Reference proteome</keyword>
<name>A0A8J5K5F6_HOMAM</name>
<sequence length="122" mass="13794">MLNRSVQQSQEMEDPLLTNNHADLDLSNPCFIMTLDKLKPPDLTPPKVTKNDSMTFAFPNNVVTADSSLDTVVPRSPPPPSTHPWLKKLIYMCEDSTYIVAFVALMFIAIPFIFLIRFLLDP</sequence>
<dbReference type="Proteomes" id="UP000747542">
    <property type="component" value="Unassembled WGS sequence"/>
</dbReference>
<dbReference type="AlphaFoldDB" id="A0A8J5K5F6"/>
<feature type="transmembrane region" description="Helical" evidence="2">
    <location>
        <begin position="97"/>
        <end position="120"/>
    </location>
</feature>
<keyword evidence="2" id="KW-0472">Membrane</keyword>
<gene>
    <name evidence="3" type="ORF">Hamer_G018388</name>
</gene>
<feature type="compositionally biased region" description="Polar residues" evidence="1">
    <location>
        <begin position="1"/>
        <end position="10"/>
    </location>
</feature>
<evidence type="ECO:0000256" key="2">
    <source>
        <dbReference type="SAM" id="Phobius"/>
    </source>
</evidence>
<keyword evidence="2" id="KW-0812">Transmembrane</keyword>
<accession>A0A8J5K5F6</accession>
<organism evidence="3 4">
    <name type="scientific">Homarus americanus</name>
    <name type="common">American lobster</name>
    <dbReference type="NCBI Taxonomy" id="6706"/>
    <lineage>
        <taxon>Eukaryota</taxon>
        <taxon>Metazoa</taxon>
        <taxon>Ecdysozoa</taxon>
        <taxon>Arthropoda</taxon>
        <taxon>Crustacea</taxon>
        <taxon>Multicrustacea</taxon>
        <taxon>Malacostraca</taxon>
        <taxon>Eumalacostraca</taxon>
        <taxon>Eucarida</taxon>
        <taxon>Decapoda</taxon>
        <taxon>Pleocyemata</taxon>
        <taxon>Astacidea</taxon>
        <taxon>Nephropoidea</taxon>
        <taxon>Nephropidae</taxon>
        <taxon>Homarus</taxon>
    </lineage>
</organism>
<keyword evidence="2" id="KW-1133">Transmembrane helix</keyword>
<comment type="caution">
    <text evidence="3">The sequence shown here is derived from an EMBL/GenBank/DDBJ whole genome shotgun (WGS) entry which is preliminary data.</text>
</comment>
<evidence type="ECO:0000256" key="1">
    <source>
        <dbReference type="SAM" id="MobiDB-lite"/>
    </source>
</evidence>
<evidence type="ECO:0000313" key="4">
    <source>
        <dbReference type="Proteomes" id="UP000747542"/>
    </source>
</evidence>
<protein>
    <submittedName>
        <fullName evidence="3">Uncharacterized protein</fullName>
    </submittedName>
</protein>
<feature type="region of interest" description="Disordered" evidence="1">
    <location>
        <begin position="1"/>
        <end position="21"/>
    </location>
</feature>
<proteinExistence type="predicted"/>
<evidence type="ECO:0000313" key="3">
    <source>
        <dbReference type="EMBL" id="KAG7167958.1"/>
    </source>
</evidence>
<reference evidence="3" key="1">
    <citation type="journal article" date="2021" name="Sci. Adv.">
        <title>The American lobster genome reveals insights on longevity, neural, and immune adaptations.</title>
        <authorList>
            <person name="Polinski J.M."/>
            <person name="Zimin A.V."/>
            <person name="Clark K.F."/>
            <person name="Kohn A.B."/>
            <person name="Sadowski N."/>
            <person name="Timp W."/>
            <person name="Ptitsyn A."/>
            <person name="Khanna P."/>
            <person name="Romanova D.Y."/>
            <person name="Williams P."/>
            <person name="Greenwood S.J."/>
            <person name="Moroz L.L."/>
            <person name="Walt D.R."/>
            <person name="Bodnar A.G."/>
        </authorList>
    </citation>
    <scope>NUCLEOTIDE SEQUENCE</scope>
    <source>
        <strain evidence="3">GMGI-L3</strain>
    </source>
</reference>
<dbReference type="EMBL" id="JAHLQT010021080">
    <property type="protein sequence ID" value="KAG7167958.1"/>
    <property type="molecule type" value="Genomic_DNA"/>
</dbReference>